<dbReference type="Gene3D" id="3.30.40.10">
    <property type="entry name" value="Zinc/RING finger domain, C3HC4 (zinc finger)"/>
    <property type="match status" value="1"/>
</dbReference>
<dbReference type="InterPro" id="IPR013083">
    <property type="entry name" value="Znf_RING/FYVE/PHD"/>
</dbReference>
<reference evidence="3" key="1">
    <citation type="submission" date="2022-11" db="UniProtKB">
        <authorList>
            <consortium name="WormBaseParasite"/>
        </authorList>
    </citation>
    <scope>IDENTIFICATION</scope>
</reference>
<evidence type="ECO:0000313" key="3">
    <source>
        <dbReference type="WBParaSite" id="PDA_v2.g4322.t1"/>
    </source>
</evidence>
<keyword evidence="2" id="KW-1185">Reference proteome</keyword>
<feature type="region of interest" description="Disordered" evidence="1">
    <location>
        <begin position="1"/>
        <end position="28"/>
    </location>
</feature>
<evidence type="ECO:0000256" key="1">
    <source>
        <dbReference type="SAM" id="MobiDB-lite"/>
    </source>
</evidence>
<dbReference type="AlphaFoldDB" id="A0A914QL12"/>
<sequence>MPPANPEKKKKKRVKKKKQAKDDDFNEAAGIVQKLKQRYQNKKEDSEVIKDPIIKNGKLLHPTRYLSIIERGQKAQQSRLQVPDPPENLIQTKWICALCQRYSCSDNLGDLFGPYYIEIDTTKPIPTFLFADGITASTTVKQSIEIYLHGRCALWSENLYFFGGKFPKLDERLYKYWETLCELCKERGASINYKANCYAHFYCLDCLGYKFDNSNLSISGISKTAENIIV</sequence>
<proteinExistence type="predicted"/>
<feature type="compositionally biased region" description="Basic residues" evidence="1">
    <location>
        <begin position="8"/>
        <end position="19"/>
    </location>
</feature>
<protein>
    <submittedName>
        <fullName evidence="3">Uncharacterized protein</fullName>
    </submittedName>
</protein>
<name>A0A914QL12_9BILA</name>
<dbReference type="Proteomes" id="UP000887578">
    <property type="component" value="Unplaced"/>
</dbReference>
<dbReference type="WBParaSite" id="PDA_v2.g4322.t1">
    <property type="protein sequence ID" value="PDA_v2.g4322.t1"/>
    <property type="gene ID" value="PDA_v2.g4322"/>
</dbReference>
<accession>A0A914QL12</accession>
<evidence type="ECO:0000313" key="2">
    <source>
        <dbReference type="Proteomes" id="UP000887578"/>
    </source>
</evidence>
<organism evidence="2 3">
    <name type="scientific">Panagrolaimus davidi</name>
    <dbReference type="NCBI Taxonomy" id="227884"/>
    <lineage>
        <taxon>Eukaryota</taxon>
        <taxon>Metazoa</taxon>
        <taxon>Ecdysozoa</taxon>
        <taxon>Nematoda</taxon>
        <taxon>Chromadorea</taxon>
        <taxon>Rhabditida</taxon>
        <taxon>Tylenchina</taxon>
        <taxon>Panagrolaimomorpha</taxon>
        <taxon>Panagrolaimoidea</taxon>
        <taxon>Panagrolaimidae</taxon>
        <taxon>Panagrolaimus</taxon>
    </lineage>
</organism>